<dbReference type="Gene3D" id="2.30.60.10">
    <property type="entry name" value="Cyanovirin-N"/>
    <property type="match status" value="1"/>
</dbReference>
<organism evidence="2 3">
    <name type="scientific">[Emmonsia] crescens</name>
    <dbReference type="NCBI Taxonomy" id="73230"/>
    <lineage>
        <taxon>Eukaryota</taxon>
        <taxon>Fungi</taxon>
        <taxon>Dikarya</taxon>
        <taxon>Ascomycota</taxon>
        <taxon>Pezizomycotina</taxon>
        <taxon>Eurotiomycetes</taxon>
        <taxon>Eurotiomycetidae</taxon>
        <taxon>Onygenales</taxon>
        <taxon>Ajellomycetaceae</taxon>
        <taxon>Emergomyces</taxon>
    </lineage>
</organism>
<dbReference type="VEuPathDB" id="FungiDB:EMCG_02500"/>
<dbReference type="AlphaFoldDB" id="A0A2B7ZHF6"/>
<evidence type="ECO:0000313" key="2">
    <source>
        <dbReference type="EMBL" id="PGH33055.1"/>
    </source>
</evidence>
<dbReference type="SUPFAM" id="SSF51322">
    <property type="entry name" value="Cyanovirin-N"/>
    <property type="match status" value="1"/>
</dbReference>
<evidence type="ECO:0008006" key="4">
    <source>
        <dbReference type="Google" id="ProtNLM"/>
    </source>
</evidence>
<dbReference type="STRING" id="73230.A0A2B7ZHF6"/>
<evidence type="ECO:0000256" key="1">
    <source>
        <dbReference type="SAM" id="MobiDB-lite"/>
    </source>
</evidence>
<accession>A0A2B7ZHF6</accession>
<dbReference type="PANTHER" id="PTHR42076">
    <property type="entry name" value="CYANOVIRIN-N HOMOLOG"/>
    <property type="match status" value="1"/>
</dbReference>
<dbReference type="InterPro" id="IPR036673">
    <property type="entry name" value="Cyanovirin-N_sf"/>
</dbReference>
<reference evidence="2 3" key="1">
    <citation type="submission" date="2017-10" db="EMBL/GenBank/DDBJ databases">
        <title>Comparative genomics in systemic dimorphic fungi from Ajellomycetaceae.</title>
        <authorList>
            <person name="Munoz J.F."/>
            <person name="Mcewen J.G."/>
            <person name="Clay O.K."/>
            <person name="Cuomo C.A."/>
        </authorList>
    </citation>
    <scope>NUCLEOTIDE SEQUENCE [LARGE SCALE GENOMIC DNA]</scope>
    <source>
        <strain evidence="2 3">UAMH4076</strain>
    </source>
</reference>
<feature type="compositionally biased region" description="Basic and acidic residues" evidence="1">
    <location>
        <begin position="689"/>
        <end position="755"/>
    </location>
</feature>
<evidence type="ECO:0000313" key="3">
    <source>
        <dbReference type="Proteomes" id="UP000226031"/>
    </source>
</evidence>
<gene>
    <name evidence="2" type="ORF">GX50_04129</name>
</gene>
<protein>
    <recommendedName>
        <fullName evidence="4">Cyanovirin-N domain-containing protein</fullName>
    </recommendedName>
</protein>
<dbReference type="Proteomes" id="UP000226031">
    <property type="component" value="Unassembled WGS sequence"/>
</dbReference>
<feature type="region of interest" description="Disordered" evidence="1">
    <location>
        <begin position="444"/>
        <end position="498"/>
    </location>
</feature>
<comment type="caution">
    <text evidence="2">The sequence shown here is derived from an EMBL/GenBank/DDBJ whole genome shotgun (WGS) entry which is preliminary data.</text>
</comment>
<dbReference type="VEuPathDB" id="FungiDB:EMCG_02499"/>
<dbReference type="VEuPathDB" id="FungiDB:EMCG_02498"/>
<dbReference type="PANTHER" id="PTHR42076:SF1">
    <property type="entry name" value="CYANOVIRIN-N DOMAIN-CONTAINING PROTEIN"/>
    <property type="match status" value="1"/>
</dbReference>
<feature type="region of interest" description="Disordered" evidence="1">
    <location>
        <begin position="688"/>
        <end position="783"/>
    </location>
</feature>
<feature type="compositionally biased region" description="Gly residues" evidence="1">
    <location>
        <begin position="772"/>
        <end position="783"/>
    </location>
</feature>
<proteinExistence type="predicted"/>
<sequence>MVFTSSCKDIHLRSTTGEFGGYHVYLCATCKVTDHISIIGSKPKDWNYSELNLLLIFNYDRGMDDFVIMEPGNMIRLSFQDGTEELKAGGSVFSVNIGEPYNRKLTMCLDLFVSNSNGNLVVRIPPKSVRTRLFHPKVNQNGILSGYALALNGRIGKTELHLGDHLENDNGILRRKKDGHFEWTSKDISLDKSWALNARLRIRGRQTDDEHPDGFYSGLLDCWEVMDNWVRIEDDGKLVMDDPTGFFDLNGPFLRLLEDIPVIGYFVALVDVIEGDTDEALRAAAECTYSTFVMAAAFAAAAFTGPVGVAVAASVAGFAGTMARSAIGSFIGDPDMRNEVTAITIYRALTQELFIIAGAGLGAASGAFSELMAEEMVELGFDGFFVDASEWLLKKGGKELTKEEFKELVKILVEALKDDTKGENWIKQQFGDYDSQDVDILNAPFGIPGKIQPRGYRNDDDGDEDRDAKVSDPFLNPDSDDENPWNEHPKKKKHPFDFGDKVDLAKDTSLITSTTSPGQDFNLNLTFGNSPQTFSGSLEEHGREIFFRINLKNVRTPRGTDADICSLDLIADNTTDINLRIAYHESKQIFTAAQRVNNKWKIGYWAHSTVVLANMQNDADTDGWLSVKYEPTSPAHYKLETFFLDRKGRRKEGSLWKVKASPVSPTNSLNYSGSRAVYGDAIPVHSVHHQWDSDPRKNDDPNNDQPRKEEPRKEEPRKEDPKKEDPKKEDPKKEEPKKEEPKHDDPWDQDPDHHNTGPGGTDHWPGEEGGGRRGPGGGHVDPF</sequence>
<keyword evidence="3" id="KW-1185">Reference proteome</keyword>
<dbReference type="EMBL" id="PDND01000073">
    <property type="protein sequence ID" value="PGH33055.1"/>
    <property type="molecule type" value="Genomic_DNA"/>
</dbReference>
<name>A0A2B7ZHF6_9EURO</name>